<dbReference type="GO" id="GO:0080115">
    <property type="term" value="F:myosin XI tail binding"/>
    <property type="evidence" value="ECO:0007669"/>
    <property type="project" value="UniProtKB-ARBA"/>
</dbReference>
<dbReference type="PANTHER" id="PTHR31448">
    <property type="entry name" value="MYOSIN-BINDING PROTEIN 2"/>
    <property type="match status" value="1"/>
</dbReference>
<accession>A0AAP0B8Y4</accession>
<dbReference type="InterPro" id="IPR007656">
    <property type="entry name" value="GTD-bd"/>
</dbReference>
<reference evidence="9 10" key="1">
    <citation type="journal article" date="2022" name="Nat. Plants">
        <title>Genomes of leafy and leafless Platanthera orchids illuminate the evolution of mycoheterotrophy.</title>
        <authorList>
            <person name="Li M.H."/>
            <person name="Liu K.W."/>
            <person name="Li Z."/>
            <person name="Lu H.C."/>
            <person name="Ye Q.L."/>
            <person name="Zhang D."/>
            <person name="Wang J.Y."/>
            <person name="Li Y.F."/>
            <person name="Zhong Z.M."/>
            <person name="Liu X."/>
            <person name="Yu X."/>
            <person name="Liu D.K."/>
            <person name="Tu X.D."/>
            <person name="Liu B."/>
            <person name="Hao Y."/>
            <person name="Liao X.Y."/>
            <person name="Jiang Y.T."/>
            <person name="Sun W.H."/>
            <person name="Chen J."/>
            <person name="Chen Y.Q."/>
            <person name="Ai Y."/>
            <person name="Zhai J.W."/>
            <person name="Wu S.S."/>
            <person name="Zhou Z."/>
            <person name="Hsiao Y.Y."/>
            <person name="Wu W.L."/>
            <person name="Chen Y.Y."/>
            <person name="Lin Y.F."/>
            <person name="Hsu J.L."/>
            <person name="Li C.Y."/>
            <person name="Wang Z.W."/>
            <person name="Zhao X."/>
            <person name="Zhong W.Y."/>
            <person name="Ma X.K."/>
            <person name="Ma L."/>
            <person name="Huang J."/>
            <person name="Chen G.Z."/>
            <person name="Huang M.Z."/>
            <person name="Huang L."/>
            <person name="Peng D.H."/>
            <person name="Luo Y.B."/>
            <person name="Zou S.Q."/>
            <person name="Chen S.P."/>
            <person name="Lan S."/>
            <person name="Tsai W.C."/>
            <person name="Van de Peer Y."/>
            <person name="Liu Z.J."/>
        </authorList>
    </citation>
    <scope>NUCLEOTIDE SEQUENCE [LARGE SCALE GENOMIC DNA]</scope>
    <source>
        <strain evidence="9">Lor287</strain>
    </source>
</reference>
<feature type="domain" description="GTD-binding" evidence="8">
    <location>
        <begin position="445"/>
        <end position="543"/>
    </location>
</feature>
<evidence type="ECO:0000256" key="5">
    <source>
        <dbReference type="SAM" id="Coils"/>
    </source>
</evidence>
<sequence>MAASKFASKLRRNTDRMTFLLIYTALEWILIIFLFLNAVLSYAIEKFASFFGLKPPCIFCSRIDHLFDPGKGRSPFRDFLCESHAGEVSRLGFCSNHRRLAEAGDMCEDCAASKPGETDRTFSLLSWMKRSEQGEKDLRCSCCGVALESGFYSPYILLKTKSWDVLECIQKEKSELDEGFELEEAGTATLNKEEEEEEARLVVEDASMDVFALRAEKTTDFVERIIPIELIDSSTMAKSLPLDLSTISKQETTTIPSTEIDRSEIITSLENHSCVLLPAQDPCDDFSTDLKNIEAMMPPVEDFEEHQASEEDGKGNDEANCEISIGSEICDQEQIEETQFHEVVSQPDPASHHQHLNGVTETLTKDPVAEIEPSEQHSRQGKNLKICPILNEIEEERMMPETPTTPSYIDSYPVQQKRFLLERRESGTESLDGSIAGDVDYPEPPTIDRLKTALKSERKALIALYTELEEERSASAIAANQTMAMITRLQQEKAAMQMEALQYQRMMEEQSEYDQEAVQLLNELMMKREKEKQELEKKVEVYRQKVHGYEAMERRRKSKGSGSGTSWSAEESDELSVESQVGTNEFIGSMEEEEEEDDEDNDVAAKHLMQFEEERLSILGQLKTLEEKLLNNLPDENGHGINGDCELSRKDDNGGSINGKISTKSTERSGKKLLPLFDAINLENEEDDSYKKLEIAEQVDHVYERLQALEADREFLKHCLSSLKKGDRGLNLLQEILQHLRDLRIMELHSRNVDV</sequence>
<keyword evidence="5" id="KW-0175">Coiled coil</keyword>
<keyword evidence="3 7" id="KW-1133">Transmembrane helix</keyword>
<comment type="caution">
    <text evidence="9">The sequence shown here is derived from an EMBL/GenBank/DDBJ whole genome shotgun (WGS) entry which is preliminary data.</text>
</comment>
<comment type="subcellular location">
    <subcellularLocation>
        <location evidence="1">Membrane</location>
        <topology evidence="1">Single-pass membrane protein</topology>
    </subcellularLocation>
</comment>
<gene>
    <name evidence="9" type="ORF">KSP39_PZI016867</name>
</gene>
<dbReference type="GO" id="GO:0016020">
    <property type="term" value="C:membrane"/>
    <property type="evidence" value="ECO:0007669"/>
    <property type="project" value="UniProtKB-SubCell"/>
</dbReference>
<organism evidence="9 10">
    <name type="scientific">Platanthera zijinensis</name>
    <dbReference type="NCBI Taxonomy" id="2320716"/>
    <lineage>
        <taxon>Eukaryota</taxon>
        <taxon>Viridiplantae</taxon>
        <taxon>Streptophyta</taxon>
        <taxon>Embryophyta</taxon>
        <taxon>Tracheophyta</taxon>
        <taxon>Spermatophyta</taxon>
        <taxon>Magnoliopsida</taxon>
        <taxon>Liliopsida</taxon>
        <taxon>Asparagales</taxon>
        <taxon>Orchidaceae</taxon>
        <taxon>Orchidoideae</taxon>
        <taxon>Orchideae</taxon>
        <taxon>Orchidinae</taxon>
        <taxon>Platanthera</taxon>
    </lineage>
</organism>
<protein>
    <recommendedName>
        <fullName evidence="8">GTD-binding domain-containing protein</fullName>
    </recommendedName>
</protein>
<evidence type="ECO:0000256" key="6">
    <source>
        <dbReference type="SAM" id="MobiDB-lite"/>
    </source>
</evidence>
<dbReference type="Pfam" id="PF04576">
    <property type="entry name" value="Zein-binding"/>
    <property type="match status" value="1"/>
</dbReference>
<dbReference type="InterPro" id="IPR039306">
    <property type="entry name" value="MYOB"/>
</dbReference>
<feature type="region of interest" description="Disordered" evidence="6">
    <location>
        <begin position="552"/>
        <end position="580"/>
    </location>
</feature>
<name>A0AAP0B8Y4_9ASPA</name>
<dbReference type="AlphaFoldDB" id="A0AAP0B8Y4"/>
<proteinExistence type="predicted"/>
<evidence type="ECO:0000259" key="8">
    <source>
        <dbReference type="PROSITE" id="PS51775"/>
    </source>
</evidence>
<dbReference type="PROSITE" id="PS51775">
    <property type="entry name" value="GTD_BINDING"/>
    <property type="match status" value="1"/>
</dbReference>
<dbReference type="Proteomes" id="UP001418222">
    <property type="component" value="Unassembled WGS sequence"/>
</dbReference>
<dbReference type="EMBL" id="JBBWWQ010000014">
    <property type="protein sequence ID" value="KAK8931128.1"/>
    <property type="molecule type" value="Genomic_DNA"/>
</dbReference>
<evidence type="ECO:0000256" key="1">
    <source>
        <dbReference type="ARBA" id="ARBA00004167"/>
    </source>
</evidence>
<evidence type="ECO:0000256" key="7">
    <source>
        <dbReference type="SAM" id="Phobius"/>
    </source>
</evidence>
<keyword evidence="10" id="KW-1185">Reference proteome</keyword>
<feature type="transmembrane region" description="Helical" evidence="7">
    <location>
        <begin position="20"/>
        <end position="44"/>
    </location>
</feature>
<keyword evidence="4 7" id="KW-0472">Membrane</keyword>
<evidence type="ECO:0000256" key="2">
    <source>
        <dbReference type="ARBA" id="ARBA00022692"/>
    </source>
</evidence>
<evidence type="ECO:0000256" key="3">
    <source>
        <dbReference type="ARBA" id="ARBA00022989"/>
    </source>
</evidence>
<dbReference type="PANTHER" id="PTHR31448:SF3">
    <property type="entry name" value="MYOSIN-BINDING PROTEIN 2"/>
    <property type="match status" value="1"/>
</dbReference>
<evidence type="ECO:0000313" key="10">
    <source>
        <dbReference type="Proteomes" id="UP001418222"/>
    </source>
</evidence>
<feature type="coiled-coil region" evidence="5">
    <location>
        <begin position="451"/>
        <end position="552"/>
    </location>
</feature>
<evidence type="ECO:0000256" key="4">
    <source>
        <dbReference type="ARBA" id="ARBA00023136"/>
    </source>
</evidence>
<evidence type="ECO:0000313" key="9">
    <source>
        <dbReference type="EMBL" id="KAK8931128.1"/>
    </source>
</evidence>
<keyword evidence="2 7" id="KW-0812">Transmembrane</keyword>